<reference evidence="2 3" key="1">
    <citation type="journal article" date="2019" name="PLoS Biol.">
        <title>Sex chromosomes control vertical transmission of feminizing Wolbachia symbionts in an isopod.</title>
        <authorList>
            <person name="Becking T."/>
            <person name="Chebbi M.A."/>
            <person name="Giraud I."/>
            <person name="Moumen B."/>
            <person name="Laverre T."/>
            <person name="Caubet Y."/>
            <person name="Peccoud J."/>
            <person name="Gilbert C."/>
            <person name="Cordaux R."/>
        </authorList>
    </citation>
    <scope>NUCLEOTIDE SEQUENCE [LARGE SCALE GENOMIC DNA]</scope>
    <source>
        <strain evidence="2">ANa2</strain>
        <tissue evidence="2">Whole body excluding digestive tract and cuticle</tissue>
    </source>
</reference>
<dbReference type="EMBL" id="SEYY01020654">
    <property type="protein sequence ID" value="KAB7497134.1"/>
    <property type="molecule type" value="Genomic_DNA"/>
</dbReference>
<name>A0A5N5SSH0_9CRUS</name>
<organism evidence="2 3">
    <name type="scientific">Armadillidium nasatum</name>
    <dbReference type="NCBI Taxonomy" id="96803"/>
    <lineage>
        <taxon>Eukaryota</taxon>
        <taxon>Metazoa</taxon>
        <taxon>Ecdysozoa</taxon>
        <taxon>Arthropoda</taxon>
        <taxon>Crustacea</taxon>
        <taxon>Multicrustacea</taxon>
        <taxon>Malacostraca</taxon>
        <taxon>Eumalacostraca</taxon>
        <taxon>Peracarida</taxon>
        <taxon>Isopoda</taxon>
        <taxon>Oniscidea</taxon>
        <taxon>Crinocheta</taxon>
        <taxon>Armadillidiidae</taxon>
        <taxon>Armadillidium</taxon>
    </lineage>
</organism>
<proteinExistence type="predicted"/>
<evidence type="ECO:0008006" key="4">
    <source>
        <dbReference type="Google" id="ProtNLM"/>
    </source>
</evidence>
<feature type="signal peptide" evidence="1">
    <location>
        <begin position="1"/>
        <end position="20"/>
    </location>
</feature>
<gene>
    <name evidence="2" type="ORF">Anas_08868</name>
</gene>
<dbReference type="AlphaFoldDB" id="A0A5N5SSH0"/>
<sequence>QRNNITIIFVSIFMLGANMASQSPSRHSWETRDGQIMNGSVKNRTFLNGNKTFQRVEQFTAVSSDAQTVTAVGYFVYVRPPPSMPCTSDSQCTDAYNLPVECRDGYCECRQPLCWIYTYYKNGIIAEISYTCGTCGQLGSECNITVPCDPPGYCGADNFCHCDKGEHRDDLWYDI</sequence>
<dbReference type="OrthoDB" id="10401094at2759"/>
<dbReference type="Proteomes" id="UP000326759">
    <property type="component" value="Unassembled WGS sequence"/>
</dbReference>
<keyword evidence="3" id="KW-1185">Reference proteome</keyword>
<feature type="non-terminal residue" evidence="2">
    <location>
        <position position="1"/>
    </location>
</feature>
<evidence type="ECO:0000256" key="1">
    <source>
        <dbReference type="SAM" id="SignalP"/>
    </source>
</evidence>
<protein>
    <recommendedName>
        <fullName evidence="4">EGF-like domain-containing protein</fullName>
    </recommendedName>
</protein>
<accession>A0A5N5SSH0</accession>
<evidence type="ECO:0000313" key="2">
    <source>
        <dbReference type="EMBL" id="KAB7497134.1"/>
    </source>
</evidence>
<feature type="chain" id="PRO_5024411467" description="EGF-like domain-containing protein" evidence="1">
    <location>
        <begin position="21"/>
        <end position="175"/>
    </location>
</feature>
<evidence type="ECO:0000313" key="3">
    <source>
        <dbReference type="Proteomes" id="UP000326759"/>
    </source>
</evidence>
<comment type="caution">
    <text evidence="2">The sequence shown here is derived from an EMBL/GenBank/DDBJ whole genome shotgun (WGS) entry which is preliminary data.</text>
</comment>
<keyword evidence="1" id="KW-0732">Signal</keyword>